<gene>
    <name evidence="7" type="ORF">KBTEX_04053</name>
</gene>
<evidence type="ECO:0000256" key="3">
    <source>
        <dbReference type="ARBA" id="ARBA00022989"/>
    </source>
</evidence>
<dbReference type="Pfam" id="PF04932">
    <property type="entry name" value="Wzy_C"/>
    <property type="match status" value="1"/>
</dbReference>
<feature type="transmembrane region" description="Helical" evidence="5">
    <location>
        <begin position="82"/>
        <end position="98"/>
    </location>
</feature>
<dbReference type="GO" id="GO:0016020">
    <property type="term" value="C:membrane"/>
    <property type="evidence" value="ECO:0007669"/>
    <property type="project" value="UniProtKB-SubCell"/>
</dbReference>
<comment type="subcellular location">
    <subcellularLocation>
        <location evidence="1">Membrane</location>
        <topology evidence="1">Multi-pass membrane protein</topology>
    </subcellularLocation>
</comment>
<feature type="transmembrane region" description="Helical" evidence="5">
    <location>
        <begin position="377"/>
        <end position="397"/>
    </location>
</feature>
<dbReference type="InterPro" id="IPR051533">
    <property type="entry name" value="WaaL-like"/>
</dbReference>
<feature type="transmembrane region" description="Helical" evidence="5">
    <location>
        <begin position="46"/>
        <end position="70"/>
    </location>
</feature>
<name>A0A5B8RIY1_9ZZZZ</name>
<evidence type="ECO:0000256" key="2">
    <source>
        <dbReference type="ARBA" id="ARBA00022692"/>
    </source>
</evidence>
<dbReference type="PANTHER" id="PTHR37422:SF13">
    <property type="entry name" value="LIPOPOLYSACCHARIDE BIOSYNTHESIS PROTEIN PA4999-RELATED"/>
    <property type="match status" value="1"/>
</dbReference>
<dbReference type="EMBL" id="MN079327">
    <property type="protein sequence ID" value="QEA07692.1"/>
    <property type="molecule type" value="Genomic_DNA"/>
</dbReference>
<keyword evidence="4 5" id="KW-0472">Membrane</keyword>
<reference evidence="7" key="1">
    <citation type="submission" date="2019-06" db="EMBL/GenBank/DDBJ databases">
        <authorList>
            <person name="Murdoch R.W."/>
            <person name="Fathepure B."/>
        </authorList>
    </citation>
    <scope>NUCLEOTIDE SEQUENCE</scope>
</reference>
<dbReference type="AlphaFoldDB" id="A0A5B8RIY1"/>
<keyword evidence="2 5" id="KW-0812">Transmembrane</keyword>
<keyword evidence="3 5" id="KW-1133">Transmembrane helix</keyword>
<dbReference type="PANTHER" id="PTHR37422">
    <property type="entry name" value="TEICHURONIC ACID BIOSYNTHESIS PROTEIN TUAE"/>
    <property type="match status" value="1"/>
</dbReference>
<evidence type="ECO:0000256" key="4">
    <source>
        <dbReference type="ARBA" id="ARBA00023136"/>
    </source>
</evidence>
<evidence type="ECO:0000259" key="6">
    <source>
        <dbReference type="Pfam" id="PF04932"/>
    </source>
</evidence>
<protein>
    <recommendedName>
        <fullName evidence="6">O-antigen ligase-related domain-containing protein</fullName>
    </recommendedName>
</protein>
<dbReference type="InterPro" id="IPR007016">
    <property type="entry name" value="O-antigen_ligase-rel_domated"/>
</dbReference>
<evidence type="ECO:0000313" key="7">
    <source>
        <dbReference type="EMBL" id="QEA07692.1"/>
    </source>
</evidence>
<feature type="transmembrane region" description="Helical" evidence="5">
    <location>
        <begin position="340"/>
        <end position="357"/>
    </location>
</feature>
<accession>A0A5B8RIY1</accession>
<feature type="transmembrane region" description="Helical" evidence="5">
    <location>
        <begin position="403"/>
        <end position="422"/>
    </location>
</feature>
<organism evidence="7">
    <name type="scientific">uncultured organism</name>
    <dbReference type="NCBI Taxonomy" id="155900"/>
    <lineage>
        <taxon>unclassified sequences</taxon>
        <taxon>environmental samples</taxon>
    </lineage>
</organism>
<feature type="transmembrane region" description="Helical" evidence="5">
    <location>
        <begin position="180"/>
        <end position="201"/>
    </location>
</feature>
<evidence type="ECO:0000256" key="5">
    <source>
        <dbReference type="SAM" id="Phobius"/>
    </source>
</evidence>
<proteinExistence type="predicted"/>
<sequence>MNGAGGVSMTDLLRLRAGAIAQVLVGEGPAFALVCLYVFIEYVRPQSIYPAIDVLPYAQVSILAALVARLASRERIDLDNPVTRLLAVFLVVLQFAWWDAWAPMFSGERVVTHVVWGIVFFLVVTTVTTRQRFFVFLFLYLLWNLKMSQHGFRSWAARGFGYDNWGVTGAPGWFQNSGELGIQMCIFLPLSLYFMAAVRPWCARWKWLLLAFLPLSAVATIIATNSRGAVVGAAAAFAWMALTSRRRVRIALLAIVITIVGYSVMPEQTLERFDAAGQDETSQNRLLRWQIGWEIMQEHPWLGIGPANWGPYYQTHYPPEEGLERYGLPHSIFVDAGAEYGFTGLTLFALMILYAFLNNRRTRRMARAMDDRMLVTLAGGMDAAMVGLLVSSSFVSVFFYPYFWVHIAFIVALNKVAAAAYARHEATAPAVAGAVTQALTTGGRTWRRA</sequence>
<feature type="transmembrane region" description="Helical" evidence="5">
    <location>
        <begin position="207"/>
        <end position="236"/>
    </location>
</feature>
<feature type="transmembrane region" description="Helical" evidence="5">
    <location>
        <begin position="19"/>
        <end position="40"/>
    </location>
</feature>
<evidence type="ECO:0000256" key="1">
    <source>
        <dbReference type="ARBA" id="ARBA00004141"/>
    </source>
</evidence>
<feature type="transmembrane region" description="Helical" evidence="5">
    <location>
        <begin position="248"/>
        <end position="265"/>
    </location>
</feature>
<feature type="domain" description="O-antigen ligase-related" evidence="6">
    <location>
        <begin position="217"/>
        <end position="349"/>
    </location>
</feature>